<dbReference type="PROSITE" id="PS50076">
    <property type="entry name" value="DNAJ_2"/>
    <property type="match status" value="1"/>
</dbReference>
<dbReference type="SMART" id="SM00271">
    <property type="entry name" value="DnaJ"/>
    <property type="match status" value="1"/>
</dbReference>
<dbReference type="Gene3D" id="1.10.287.110">
    <property type="entry name" value="DnaJ domain"/>
    <property type="match status" value="1"/>
</dbReference>
<dbReference type="PANTHER" id="PTHR44743:SF10">
    <property type="entry name" value="J DOMAIN-CONTAINING PROTEIN"/>
    <property type="match status" value="1"/>
</dbReference>
<proteinExistence type="predicted"/>
<keyword evidence="3" id="KW-1185">Reference proteome</keyword>
<reference evidence="2" key="1">
    <citation type="submission" date="2020-07" db="EMBL/GenBank/DDBJ databases">
        <title>Ethylene signaling mediates host invasion by parasitic plants.</title>
        <authorList>
            <person name="Yoshida S."/>
        </authorList>
    </citation>
    <scope>NUCLEOTIDE SEQUENCE</scope>
    <source>
        <strain evidence="2">Okayama</strain>
    </source>
</reference>
<evidence type="ECO:0000313" key="3">
    <source>
        <dbReference type="Proteomes" id="UP000653305"/>
    </source>
</evidence>
<dbReference type="PRINTS" id="PR00625">
    <property type="entry name" value="JDOMAIN"/>
</dbReference>
<protein>
    <submittedName>
        <fullName evidence="2">Dnaj homolog subfamily b member 8</fullName>
    </submittedName>
</protein>
<organism evidence="2 3">
    <name type="scientific">Phtheirospermum japonicum</name>
    <dbReference type="NCBI Taxonomy" id="374723"/>
    <lineage>
        <taxon>Eukaryota</taxon>
        <taxon>Viridiplantae</taxon>
        <taxon>Streptophyta</taxon>
        <taxon>Embryophyta</taxon>
        <taxon>Tracheophyta</taxon>
        <taxon>Spermatophyta</taxon>
        <taxon>Magnoliopsida</taxon>
        <taxon>eudicotyledons</taxon>
        <taxon>Gunneridae</taxon>
        <taxon>Pentapetalae</taxon>
        <taxon>asterids</taxon>
        <taxon>lamiids</taxon>
        <taxon>Lamiales</taxon>
        <taxon>Orobanchaceae</taxon>
        <taxon>Orobanchaceae incertae sedis</taxon>
        <taxon>Phtheirospermum</taxon>
    </lineage>
</organism>
<accession>A0A830BTT4</accession>
<comment type="caution">
    <text evidence="2">The sequence shown here is derived from an EMBL/GenBank/DDBJ whole genome shotgun (WGS) entry which is preliminary data.</text>
</comment>
<dbReference type="PROSITE" id="PS00636">
    <property type="entry name" value="DNAJ_1"/>
    <property type="match status" value="1"/>
</dbReference>
<evidence type="ECO:0000313" key="2">
    <source>
        <dbReference type="EMBL" id="GFP90840.1"/>
    </source>
</evidence>
<evidence type="ECO:0000259" key="1">
    <source>
        <dbReference type="PROSITE" id="PS50076"/>
    </source>
</evidence>
<dbReference type="InterPro" id="IPR001623">
    <property type="entry name" value="DnaJ_domain"/>
</dbReference>
<dbReference type="Pfam" id="PF00226">
    <property type="entry name" value="DnaJ"/>
    <property type="match status" value="1"/>
</dbReference>
<gene>
    <name evidence="2" type="ORF">PHJA_001227900</name>
</gene>
<name>A0A830BTT4_9LAMI</name>
<dbReference type="InterPro" id="IPR018253">
    <property type="entry name" value="DnaJ_domain_CS"/>
</dbReference>
<dbReference type="EMBL" id="BMAC01000226">
    <property type="protein sequence ID" value="GFP90840.1"/>
    <property type="molecule type" value="Genomic_DNA"/>
</dbReference>
<dbReference type="CDD" id="cd06257">
    <property type="entry name" value="DnaJ"/>
    <property type="match status" value="1"/>
</dbReference>
<dbReference type="PANTHER" id="PTHR44743">
    <property type="entry name" value="PUTATIVE, EXPRESSED-RELATED"/>
    <property type="match status" value="1"/>
</dbReference>
<feature type="domain" description="J" evidence="1">
    <location>
        <begin position="9"/>
        <end position="78"/>
    </location>
</feature>
<dbReference type="OrthoDB" id="10250354at2759"/>
<dbReference type="InterPro" id="IPR036869">
    <property type="entry name" value="J_dom_sf"/>
</dbReference>
<sequence length="182" mass="21070">MEYSKRWPCYYGVLGVELCSSDDEIRHAYRKMAMQWHPDKWTRSPSLLDEAKEKFQQIQEAYSVLSDRTKRTMYDAGMFDADDEEDEPEGFSDFLQEMESLVDDVRRKEKSYSFGELQSMFRDMAQGFEIPELNTLESMTRNSCEGSIIGGNEHLSKSGFEANFMGSSINSTDVNTLNWVLL</sequence>
<dbReference type="Proteomes" id="UP000653305">
    <property type="component" value="Unassembled WGS sequence"/>
</dbReference>
<dbReference type="SUPFAM" id="SSF46565">
    <property type="entry name" value="Chaperone J-domain"/>
    <property type="match status" value="1"/>
</dbReference>
<dbReference type="AlphaFoldDB" id="A0A830BTT4"/>